<dbReference type="EMBL" id="JARJCW010000098">
    <property type="protein sequence ID" value="KAJ7194406.1"/>
    <property type="molecule type" value="Genomic_DNA"/>
</dbReference>
<name>A0AAD6UTV6_9AGAR</name>
<sequence length="254" mass="28634">MAGQNTNLWHLKQLLRNPTYTLTTTKVIEIYNAHFEFEDDAGTSRVLSFDNNIQVFSTVLGPSSEENNKRNSTKPNKWVSWNKSYFVNFVMLSHIKVPDLVESGTLSRAVSFADAFADALQHTLRTFGNVLVDLWPTEAVKSRAVVIDMHRNNVCLWGDHGFILQKTFNRPVVNSPIDKRDLSNTVPVSGGRDRRRATVQAAGDTGGKRRDRQPRMCGDRGLVMAAERRDVASHNKRYFVLVFGVLAPEIKSIT</sequence>
<evidence type="ECO:0000256" key="1">
    <source>
        <dbReference type="SAM" id="MobiDB-lite"/>
    </source>
</evidence>
<comment type="caution">
    <text evidence="2">The sequence shown here is derived from an EMBL/GenBank/DDBJ whole genome shotgun (WGS) entry which is preliminary data.</text>
</comment>
<proteinExistence type="predicted"/>
<accession>A0AAD6UTV6</accession>
<evidence type="ECO:0000313" key="3">
    <source>
        <dbReference type="Proteomes" id="UP001219525"/>
    </source>
</evidence>
<keyword evidence="3" id="KW-1185">Reference proteome</keyword>
<feature type="region of interest" description="Disordered" evidence="1">
    <location>
        <begin position="186"/>
        <end position="215"/>
    </location>
</feature>
<gene>
    <name evidence="2" type="ORF">GGX14DRAFT_404677</name>
</gene>
<reference evidence="2" key="1">
    <citation type="submission" date="2023-03" db="EMBL/GenBank/DDBJ databases">
        <title>Massive genome expansion in bonnet fungi (Mycena s.s.) driven by repeated elements and novel gene families across ecological guilds.</title>
        <authorList>
            <consortium name="Lawrence Berkeley National Laboratory"/>
            <person name="Harder C.B."/>
            <person name="Miyauchi S."/>
            <person name="Viragh M."/>
            <person name="Kuo A."/>
            <person name="Thoen E."/>
            <person name="Andreopoulos B."/>
            <person name="Lu D."/>
            <person name="Skrede I."/>
            <person name="Drula E."/>
            <person name="Henrissat B."/>
            <person name="Morin E."/>
            <person name="Kohler A."/>
            <person name="Barry K."/>
            <person name="LaButti K."/>
            <person name="Morin E."/>
            <person name="Salamov A."/>
            <person name="Lipzen A."/>
            <person name="Mereny Z."/>
            <person name="Hegedus B."/>
            <person name="Baldrian P."/>
            <person name="Stursova M."/>
            <person name="Weitz H."/>
            <person name="Taylor A."/>
            <person name="Grigoriev I.V."/>
            <person name="Nagy L.G."/>
            <person name="Martin F."/>
            <person name="Kauserud H."/>
        </authorList>
    </citation>
    <scope>NUCLEOTIDE SEQUENCE</scope>
    <source>
        <strain evidence="2">9144</strain>
    </source>
</reference>
<dbReference type="AlphaFoldDB" id="A0AAD6UTV6"/>
<protein>
    <submittedName>
        <fullName evidence="2">Uncharacterized protein</fullName>
    </submittedName>
</protein>
<organism evidence="2 3">
    <name type="scientific">Mycena pura</name>
    <dbReference type="NCBI Taxonomy" id="153505"/>
    <lineage>
        <taxon>Eukaryota</taxon>
        <taxon>Fungi</taxon>
        <taxon>Dikarya</taxon>
        <taxon>Basidiomycota</taxon>
        <taxon>Agaricomycotina</taxon>
        <taxon>Agaricomycetes</taxon>
        <taxon>Agaricomycetidae</taxon>
        <taxon>Agaricales</taxon>
        <taxon>Marasmiineae</taxon>
        <taxon>Mycenaceae</taxon>
        <taxon>Mycena</taxon>
    </lineage>
</organism>
<dbReference type="Proteomes" id="UP001219525">
    <property type="component" value="Unassembled WGS sequence"/>
</dbReference>
<evidence type="ECO:0000313" key="2">
    <source>
        <dbReference type="EMBL" id="KAJ7194406.1"/>
    </source>
</evidence>